<dbReference type="NCBIfam" id="TIGR00479">
    <property type="entry name" value="rumA"/>
    <property type="match status" value="1"/>
</dbReference>
<dbReference type="PROSITE" id="PS51687">
    <property type="entry name" value="SAM_MT_RNA_M5U"/>
    <property type="match status" value="1"/>
</dbReference>
<accession>A0A1Y6C564</accession>
<protein>
    <submittedName>
        <fullName evidence="6">23S rRNA m(5)U-1939 methyltransferase</fullName>
    </submittedName>
</protein>
<dbReference type="EMBL" id="FWZT01000014">
    <property type="protein sequence ID" value="SMF46364.1"/>
    <property type="molecule type" value="Genomic_DNA"/>
</dbReference>
<dbReference type="SUPFAM" id="SSF53335">
    <property type="entry name" value="S-adenosyl-L-methionine-dependent methyltransferases"/>
    <property type="match status" value="1"/>
</dbReference>
<dbReference type="PANTHER" id="PTHR11061:SF30">
    <property type="entry name" value="TRNA (URACIL(54)-C(5))-METHYLTRANSFERASE"/>
    <property type="match status" value="1"/>
</dbReference>
<evidence type="ECO:0000256" key="4">
    <source>
        <dbReference type="PROSITE-ProRule" id="PRU01024"/>
    </source>
</evidence>
<dbReference type="InterPro" id="IPR030390">
    <property type="entry name" value="MeTrfase_TrmA_AS"/>
</dbReference>
<feature type="binding site" evidence="4">
    <location>
        <position position="256"/>
    </location>
    <ligand>
        <name>S-adenosyl-L-methionine</name>
        <dbReference type="ChEBI" id="CHEBI:59789"/>
    </ligand>
</feature>
<feature type="binding site" evidence="4">
    <location>
        <position position="286"/>
    </location>
    <ligand>
        <name>S-adenosyl-L-methionine</name>
        <dbReference type="ChEBI" id="CHEBI:59789"/>
    </ligand>
</feature>
<keyword evidence="3 4" id="KW-0949">S-adenosyl-L-methionine</keyword>
<dbReference type="AlphaFoldDB" id="A0A1Y6C564"/>
<feature type="binding site" evidence="4">
    <location>
        <position position="356"/>
    </location>
    <ligand>
        <name>S-adenosyl-L-methionine</name>
        <dbReference type="ChEBI" id="CHEBI:59789"/>
    </ligand>
</feature>
<feature type="binding site" evidence="4">
    <location>
        <position position="307"/>
    </location>
    <ligand>
        <name>S-adenosyl-L-methionine</name>
        <dbReference type="ChEBI" id="CHEBI:59789"/>
    </ligand>
</feature>
<sequence>MAERNRPNSKTIVYRSERWKKDHSRSVKPIEQKTCRIKDVCGTCQFINGDYQNSLDIKYRAGLEKLTDKTLLQGTQVTSPIPSPRSQAYRTHAKLAVRPATKSVTPHAKDGRFAIGLFQPKSHKVVDISFCPLHRNSINRLIRDLKPALNDSSLTPYDEETHTGDLRYIAIRASHLTEEVMVTFICMNDSKRLELKSMILQLRNLGHTISAAHLNVNGEQTNTIFGGVSKRLAGSDRLREELCDLSFEIGPTSFFQVNPWQAENVYRRVEQIAGPDRSHSVAWDLYCGTGQISMLLANAGYRTIGIEENPQATRDAQKNVVRNRVENTPQFVAGRVEEITENFPSWAQEPRLIVVNPSRKGLSDSVREFLKSTMARSQSRLIYVSCDINTLVRDLDDLKSTGKRVVQLDAFDMFPFTDKMEWLAVLN</sequence>
<dbReference type="PANTHER" id="PTHR11061">
    <property type="entry name" value="RNA M5U METHYLTRANSFERASE"/>
    <property type="match status" value="1"/>
</dbReference>
<evidence type="ECO:0000256" key="3">
    <source>
        <dbReference type="ARBA" id="ARBA00022691"/>
    </source>
</evidence>
<feature type="active site" description="Nucleophile" evidence="4">
    <location>
        <position position="386"/>
    </location>
</feature>
<name>A0A1Y6C564_9BACT</name>
<keyword evidence="2 4" id="KW-0808">Transferase</keyword>
<evidence type="ECO:0000256" key="5">
    <source>
        <dbReference type="PROSITE-ProRule" id="PRU10015"/>
    </source>
</evidence>
<evidence type="ECO:0000313" key="6">
    <source>
        <dbReference type="EMBL" id="SMF46364.1"/>
    </source>
</evidence>
<organism evidence="6 7">
    <name type="scientific">Pseudobacteriovorax antillogorgiicola</name>
    <dbReference type="NCBI Taxonomy" id="1513793"/>
    <lineage>
        <taxon>Bacteria</taxon>
        <taxon>Pseudomonadati</taxon>
        <taxon>Bdellovibrionota</taxon>
        <taxon>Oligoflexia</taxon>
        <taxon>Oligoflexales</taxon>
        <taxon>Pseudobacteriovoracaceae</taxon>
        <taxon>Pseudobacteriovorax</taxon>
    </lineage>
</organism>
<dbReference type="GO" id="GO:0008173">
    <property type="term" value="F:RNA methyltransferase activity"/>
    <property type="evidence" value="ECO:0007669"/>
    <property type="project" value="InterPro"/>
</dbReference>
<gene>
    <name evidence="6" type="ORF">SAMN06296036_11442</name>
</gene>
<dbReference type="Pfam" id="PF05958">
    <property type="entry name" value="tRNA_U5-meth_tr"/>
    <property type="match status" value="1"/>
</dbReference>
<evidence type="ECO:0000313" key="7">
    <source>
        <dbReference type="Proteomes" id="UP000192907"/>
    </source>
</evidence>
<dbReference type="Gene3D" id="2.40.50.1070">
    <property type="match status" value="1"/>
</dbReference>
<dbReference type="RefSeq" id="WP_132321525.1">
    <property type="nucleotide sequence ID" value="NZ_FWZT01000014.1"/>
</dbReference>
<dbReference type="STRING" id="1513793.SAMN06296036_11442"/>
<dbReference type="InterPro" id="IPR010280">
    <property type="entry name" value="U5_MeTrfase_fam"/>
</dbReference>
<dbReference type="Gene3D" id="3.40.50.150">
    <property type="entry name" value="Vaccinia Virus protein VP39"/>
    <property type="match status" value="1"/>
</dbReference>
<dbReference type="OrthoDB" id="9804590at2"/>
<comment type="similarity">
    <text evidence="4">Belongs to the class I-like SAM-binding methyltransferase superfamily. RNA M5U methyltransferase family.</text>
</comment>
<evidence type="ECO:0000256" key="1">
    <source>
        <dbReference type="ARBA" id="ARBA00022603"/>
    </source>
</evidence>
<dbReference type="PROSITE" id="PS01230">
    <property type="entry name" value="TRMA_1"/>
    <property type="match status" value="1"/>
</dbReference>
<evidence type="ECO:0000256" key="2">
    <source>
        <dbReference type="ARBA" id="ARBA00022679"/>
    </source>
</evidence>
<dbReference type="Proteomes" id="UP000192907">
    <property type="component" value="Unassembled WGS sequence"/>
</dbReference>
<feature type="active site" evidence="5">
    <location>
        <position position="386"/>
    </location>
</feature>
<dbReference type="CDD" id="cd02440">
    <property type="entry name" value="AdoMet_MTases"/>
    <property type="match status" value="1"/>
</dbReference>
<keyword evidence="7" id="KW-1185">Reference proteome</keyword>
<dbReference type="GO" id="GO:0006396">
    <property type="term" value="P:RNA processing"/>
    <property type="evidence" value="ECO:0007669"/>
    <property type="project" value="InterPro"/>
</dbReference>
<proteinExistence type="inferred from homology"/>
<dbReference type="InterPro" id="IPR029063">
    <property type="entry name" value="SAM-dependent_MTases_sf"/>
</dbReference>
<dbReference type="GO" id="GO:0032259">
    <property type="term" value="P:methylation"/>
    <property type="evidence" value="ECO:0007669"/>
    <property type="project" value="UniProtKB-KW"/>
</dbReference>
<keyword evidence="1 4" id="KW-0489">Methyltransferase</keyword>
<reference evidence="7" key="1">
    <citation type="submission" date="2017-04" db="EMBL/GenBank/DDBJ databases">
        <authorList>
            <person name="Varghese N."/>
            <person name="Submissions S."/>
        </authorList>
    </citation>
    <scope>NUCLEOTIDE SEQUENCE [LARGE SCALE GENOMIC DNA]</scope>
    <source>
        <strain evidence="7">RKEM611</strain>
    </source>
</reference>